<comment type="caution">
    <text evidence="3">The sequence shown here is derived from an EMBL/GenBank/DDBJ whole genome shotgun (WGS) entry which is preliminary data.</text>
</comment>
<dbReference type="AlphaFoldDB" id="A0A2S4JHN9"/>
<dbReference type="Pfam" id="PF13817">
    <property type="entry name" value="DDE_Tnp_IS66_C"/>
    <property type="match status" value="1"/>
</dbReference>
<sequence>MQYTLNEWTSLVRYLDHAGITPDNNAAERAVKPFVIGRKNWMMSGSPAGAAASCAVFSLVETAKENGLEPFSYLHYVFQRVPRITSPAGWDELLPGNLTREQLTAALPSPLKHS</sequence>
<gene>
    <name evidence="3" type="ORF">AU468_10635</name>
</gene>
<reference evidence="4" key="1">
    <citation type="submission" date="2015-12" db="EMBL/GenBank/DDBJ databases">
        <authorList>
            <person name="Lodha T.D."/>
            <person name="Chintalapati S."/>
            <person name="Chintalapati V.R."/>
            <person name="Sravanthi T."/>
        </authorList>
    </citation>
    <scope>NUCLEOTIDE SEQUENCE [LARGE SCALE GENOMIC DNA]</scope>
    <source>
        <strain evidence="4">JC133</strain>
    </source>
</reference>
<protein>
    <submittedName>
        <fullName evidence="3">Uncharacterized protein</fullName>
    </submittedName>
</protein>
<accession>A0A2S4JHN9</accession>
<dbReference type="EMBL" id="LPWH01000111">
    <property type="protein sequence ID" value="POQ99067.1"/>
    <property type="molecule type" value="Genomic_DNA"/>
</dbReference>
<dbReference type="InterPro" id="IPR039552">
    <property type="entry name" value="IS66_C"/>
</dbReference>
<dbReference type="Pfam" id="PF03050">
    <property type="entry name" value="DDE_Tnp_IS66"/>
    <property type="match status" value="1"/>
</dbReference>
<evidence type="ECO:0000313" key="3">
    <source>
        <dbReference type="EMBL" id="POQ99067.1"/>
    </source>
</evidence>
<feature type="domain" description="Transposase IS66 C-terminal" evidence="2">
    <location>
        <begin position="58"/>
        <end position="95"/>
    </location>
</feature>
<evidence type="ECO:0000259" key="1">
    <source>
        <dbReference type="Pfam" id="PF03050"/>
    </source>
</evidence>
<dbReference type="InterPro" id="IPR004291">
    <property type="entry name" value="Transposase_IS66_central"/>
</dbReference>
<feature type="domain" description="Transposase IS66 central" evidence="1">
    <location>
        <begin position="1"/>
        <end position="51"/>
    </location>
</feature>
<name>A0A2S4JHN9_9SPIO</name>
<dbReference type="PANTHER" id="PTHR33678">
    <property type="entry name" value="BLL1576 PROTEIN"/>
    <property type="match status" value="1"/>
</dbReference>
<dbReference type="OrthoDB" id="371042at2"/>
<organism evidence="3 4">
    <name type="scientific">Alkalispirochaeta sphaeroplastigenens</name>
    <dbReference type="NCBI Taxonomy" id="1187066"/>
    <lineage>
        <taxon>Bacteria</taxon>
        <taxon>Pseudomonadati</taxon>
        <taxon>Spirochaetota</taxon>
        <taxon>Spirochaetia</taxon>
        <taxon>Spirochaetales</taxon>
        <taxon>Spirochaetaceae</taxon>
        <taxon>Alkalispirochaeta</taxon>
    </lineage>
</organism>
<evidence type="ECO:0000259" key="2">
    <source>
        <dbReference type="Pfam" id="PF13817"/>
    </source>
</evidence>
<keyword evidence="4" id="KW-1185">Reference proteome</keyword>
<dbReference type="PANTHER" id="PTHR33678:SF1">
    <property type="entry name" value="BLL1576 PROTEIN"/>
    <property type="match status" value="1"/>
</dbReference>
<dbReference type="InterPro" id="IPR052344">
    <property type="entry name" value="Transposase-related"/>
</dbReference>
<proteinExistence type="predicted"/>
<dbReference type="Proteomes" id="UP000237350">
    <property type="component" value="Unassembled WGS sequence"/>
</dbReference>
<evidence type="ECO:0000313" key="4">
    <source>
        <dbReference type="Proteomes" id="UP000237350"/>
    </source>
</evidence>